<dbReference type="Pfam" id="PF02365">
    <property type="entry name" value="NAM"/>
    <property type="match status" value="1"/>
</dbReference>
<keyword evidence="1" id="KW-0805">Transcription regulation</keyword>
<keyword evidence="7" id="KW-1185">Reference proteome</keyword>
<dbReference type="PANTHER" id="PTHR31744">
    <property type="entry name" value="PROTEIN CUP-SHAPED COTYLEDON 2-RELATED"/>
    <property type="match status" value="1"/>
</dbReference>
<keyword evidence="3" id="KW-0804">Transcription</keyword>
<keyword evidence="2" id="KW-0238">DNA-binding</keyword>
<dbReference type="PROSITE" id="PS51005">
    <property type="entry name" value="NAC"/>
    <property type="match status" value="1"/>
</dbReference>
<evidence type="ECO:0000256" key="4">
    <source>
        <dbReference type="ARBA" id="ARBA00023242"/>
    </source>
</evidence>
<feature type="domain" description="NAC" evidence="5">
    <location>
        <begin position="1"/>
        <end position="130"/>
    </location>
</feature>
<dbReference type="SUPFAM" id="SSF101941">
    <property type="entry name" value="NAC domain"/>
    <property type="match status" value="1"/>
</dbReference>
<dbReference type="InterPro" id="IPR003441">
    <property type="entry name" value="NAC-dom"/>
</dbReference>
<evidence type="ECO:0000256" key="1">
    <source>
        <dbReference type="ARBA" id="ARBA00023015"/>
    </source>
</evidence>
<reference evidence="6" key="1">
    <citation type="submission" date="2023-05" db="EMBL/GenBank/DDBJ databases">
        <authorList>
            <person name="Huff M."/>
        </authorList>
    </citation>
    <scope>NUCLEOTIDE SEQUENCE</scope>
</reference>
<accession>A0AAD2AAW2</accession>
<keyword evidence="4" id="KW-0539">Nucleus</keyword>
<gene>
    <name evidence="6" type="ORF">FPE_LOCUS32193</name>
</gene>
<evidence type="ECO:0000313" key="6">
    <source>
        <dbReference type="EMBL" id="CAI9784763.1"/>
    </source>
</evidence>
<dbReference type="AlphaFoldDB" id="A0AAD2AAW2"/>
<dbReference type="InterPro" id="IPR036093">
    <property type="entry name" value="NAC_dom_sf"/>
</dbReference>
<evidence type="ECO:0000313" key="7">
    <source>
        <dbReference type="Proteomes" id="UP000834106"/>
    </source>
</evidence>
<organism evidence="6 7">
    <name type="scientific">Fraxinus pennsylvanica</name>
    <dbReference type="NCBI Taxonomy" id="56036"/>
    <lineage>
        <taxon>Eukaryota</taxon>
        <taxon>Viridiplantae</taxon>
        <taxon>Streptophyta</taxon>
        <taxon>Embryophyta</taxon>
        <taxon>Tracheophyta</taxon>
        <taxon>Spermatophyta</taxon>
        <taxon>Magnoliopsida</taxon>
        <taxon>eudicotyledons</taxon>
        <taxon>Gunneridae</taxon>
        <taxon>Pentapetalae</taxon>
        <taxon>asterids</taxon>
        <taxon>lamiids</taxon>
        <taxon>Lamiales</taxon>
        <taxon>Oleaceae</taxon>
        <taxon>Oleeae</taxon>
        <taxon>Fraxinus</taxon>
    </lineage>
</organism>
<dbReference type="GO" id="GO:0003677">
    <property type="term" value="F:DNA binding"/>
    <property type="evidence" value="ECO:0007669"/>
    <property type="project" value="UniProtKB-KW"/>
</dbReference>
<dbReference type="PANTHER" id="PTHR31744:SF4">
    <property type="entry name" value="NAC TRANSCRIPTION FACTOR"/>
    <property type="match status" value="1"/>
</dbReference>
<protein>
    <recommendedName>
        <fullName evidence="5">NAC domain-containing protein</fullName>
    </recommendedName>
</protein>
<dbReference type="GO" id="GO:0006355">
    <property type="term" value="P:regulation of DNA-templated transcription"/>
    <property type="evidence" value="ECO:0007669"/>
    <property type="project" value="InterPro"/>
</dbReference>
<evidence type="ECO:0000259" key="5">
    <source>
        <dbReference type="PROSITE" id="PS51005"/>
    </source>
</evidence>
<evidence type="ECO:0000256" key="2">
    <source>
        <dbReference type="ARBA" id="ARBA00023125"/>
    </source>
</evidence>
<dbReference type="EMBL" id="OU503056">
    <property type="protein sequence ID" value="CAI9784763.1"/>
    <property type="molecule type" value="Genomic_DNA"/>
</dbReference>
<proteinExistence type="predicted"/>
<name>A0AAD2AAW2_9LAMI</name>
<evidence type="ECO:0000256" key="3">
    <source>
        <dbReference type="ARBA" id="ARBA00023163"/>
    </source>
</evidence>
<sequence>MAYEFNPTDEEIVCHYLYKKDVHEEIEDVDLMVVDLSKTEPWDLADEAKMNSTEWYFFNLRWNRTTSSGYWKAASRSRKVVNPATRVIAGRKTTSFFYIKNAPDIRTGWTMDEFNLENPQVPPKTLIFNS</sequence>
<dbReference type="Proteomes" id="UP000834106">
    <property type="component" value="Chromosome 21"/>
</dbReference>
<dbReference type="Gene3D" id="2.170.150.80">
    <property type="entry name" value="NAC domain"/>
    <property type="match status" value="1"/>
</dbReference>